<gene>
    <name evidence="2" type="ORF">ISP11_15505</name>
</gene>
<dbReference type="EMBL" id="JADIXP010000009">
    <property type="protein sequence ID" value="MBF4179277.1"/>
    <property type="molecule type" value="Genomic_DNA"/>
</dbReference>
<sequence>MRTELRCLILCSLALLTGMRDPFRPPDDRCAKGALARWRYQGMIQSGSAVGIVKDEQDRWHRIRQGERLPAGWQVLTFNETEMVVGLGEGCEPKTWRWQREGTKNETTQENHPADDAQHADMGRSAKTRHSGGG</sequence>
<name>A0ABD4KEI4_9ENTR</name>
<dbReference type="RefSeq" id="WP_194513801.1">
    <property type="nucleotide sequence ID" value="NZ_JADIXP010000009.1"/>
</dbReference>
<dbReference type="AlphaFoldDB" id="A0ABD4KEI4"/>
<dbReference type="Proteomes" id="UP000628560">
    <property type="component" value="Unassembled WGS sequence"/>
</dbReference>
<organism evidence="2 3">
    <name type="scientific">Lelliottia nimipressuralis</name>
    <dbReference type="NCBI Taxonomy" id="69220"/>
    <lineage>
        <taxon>Bacteria</taxon>
        <taxon>Pseudomonadati</taxon>
        <taxon>Pseudomonadota</taxon>
        <taxon>Gammaproteobacteria</taxon>
        <taxon>Enterobacterales</taxon>
        <taxon>Enterobacteriaceae</taxon>
        <taxon>Lelliottia</taxon>
    </lineage>
</organism>
<accession>A0ABD4KEI4</accession>
<protein>
    <submittedName>
        <fullName evidence="2">DUF2531 family protein</fullName>
    </submittedName>
</protein>
<evidence type="ECO:0000313" key="3">
    <source>
        <dbReference type="Proteomes" id="UP000628560"/>
    </source>
</evidence>
<dbReference type="InterPro" id="IPR019684">
    <property type="entry name" value="HofP"/>
</dbReference>
<proteinExistence type="predicted"/>
<comment type="caution">
    <text evidence="2">The sequence shown here is derived from an EMBL/GenBank/DDBJ whole genome shotgun (WGS) entry which is preliminary data.</text>
</comment>
<dbReference type="Pfam" id="PF10748">
    <property type="entry name" value="HofP"/>
    <property type="match status" value="1"/>
</dbReference>
<evidence type="ECO:0000313" key="2">
    <source>
        <dbReference type="EMBL" id="MBF4179277.1"/>
    </source>
</evidence>
<feature type="region of interest" description="Disordered" evidence="1">
    <location>
        <begin position="95"/>
        <end position="134"/>
    </location>
</feature>
<evidence type="ECO:0000256" key="1">
    <source>
        <dbReference type="SAM" id="MobiDB-lite"/>
    </source>
</evidence>
<feature type="compositionally biased region" description="Basic and acidic residues" evidence="1">
    <location>
        <begin position="95"/>
        <end position="124"/>
    </location>
</feature>
<reference evidence="2 3" key="1">
    <citation type="submission" date="2020-11" db="EMBL/GenBank/DDBJ databases">
        <title>Identification of Lelliottia nimipressuralis from Wound Infection by Whole Genome-Based Bacterial Identification.</title>
        <authorList>
            <person name="Navarathna D.H."/>
            <person name="Choi H."/>
            <person name="Jinadatha C."/>
            <person name="Chatterjee P."/>
            <person name="Hwang M."/>
        </authorList>
    </citation>
    <scope>NUCLEOTIDE SEQUENCE [LARGE SCALE GENOMIC DNA]</scope>
    <source>
        <strain evidence="2 3">DN2020</strain>
    </source>
</reference>